<dbReference type="STRING" id="1121322.SAMN02745136_02942"/>
<dbReference type="InterPro" id="IPR050366">
    <property type="entry name" value="BP-dependent_transpt_permease"/>
</dbReference>
<keyword evidence="5 7" id="KW-1133">Transmembrane helix</keyword>
<feature type="transmembrane region" description="Helical" evidence="7">
    <location>
        <begin position="14"/>
        <end position="34"/>
    </location>
</feature>
<gene>
    <name evidence="9" type="ORF">SAMN02745136_02942</name>
</gene>
<evidence type="ECO:0000256" key="3">
    <source>
        <dbReference type="ARBA" id="ARBA00022475"/>
    </source>
</evidence>
<keyword evidence="2 7" id="KW-0813">Transport</keyword>
<dbReference type="GO" id="GO:0005886">
    <property type="term" value="C:plasma membrane"/>
    <property type="evidence" value="ECO:0007669"/>
    <property type="project" value="UniProtKB-SubCell"/>
</dbReference>
<dbReference type="InterPro" id="IPR000515">
    <property type="entry name" value="MetI-like"/>
</dbReference>
<evidence type="ECO:0000256" key="5">
    <source>
        <dbReference type="ARBA" id="ARBA00022989"/>
    </source>
</evidence>
<dbReference type="InterPro" id="IPR035906">
    <property type="entry name" value="MetI-like_sf"/>
</dbReference>
<dbReference type="EMBL" id="FRAC01000014">
    <property type="protein sequence ID" value="SHK62647.1"/>
    <property type="molecule type" value="Genomic_DNA"/>
</dbReference>
<dbReference type="Pfam" id="PF00528">
    <property type="entry name" value="BPD_transp_1"/>
    <property type="match status" value="1"/>
</dbReference>
<keyword evidence="3" id="KW-1003">Cell membrane</keyword>
<dbReference type="PANTHER" id="PTHR43386:SF1">
    <property type="entry name" value="D,D-DIPEPTIDE TRANSPORT SYSTEM PERMEASE PROTEIN DDPC-RELATED"/>
    <property type="match status" value="1"/>
</dbReference>
<dbReference type="GO" id="GO:0055085">
    <property type="term" value="P:transmembrane transport"/>
    <property type="evidence" value="ECO:0007669"/>
    <property type="project" value="InterPro"/>
</dbReference>
<keyword evidence="4 7" id="KW-0812">Transmembrane</keyword>
<keyword evidence="6 7" id="KW-0472">Membrane</keyword>
<comment type="similarity">
    <text evidence="7">Belongs to the binding-protein-dependent transport system permease family.</text>
</comment>
<feature type="transmembrane region" description="Helical" evidence="7">
    <location>
        <begin position="211"/>
        <end position="236"/>
    </location>
</feature>
<keyword evidence="10" id="KW-1185">Reference proteome</keyword>
<dbReference type="SUPFAM" id="SSF161098">
    <property type="entry name" value="MetI-like"/>
    <property type="match status" value="1"/>
</dbReference>
<feature type="domain" description="ABC transmembrane type-1" evidence="8">
    <location>
        <begin position="207"/>
        <end position="403"/>
    </location>
</feature>
<evidence type="ECO:0000313" key="9">
    <source>
        <dbReference type="EMBL" id="SHK62647.1"/>
    </source>
</evidence>
<proteinExistence type="inferred from homology"/>
<evidence type="ECO:0000256" key="7">
    <source>
        <dbReference type="RuleBase" id="RU363032"/>
    </source>
</evidence>
<dbReference type="CDD" id="cd06261">
    <property type="entry name" value="TM_PBP2"/>
    <property type="match status" value="1"/>
</dbReference>
<dbReference type="AlphaFoldDB" id="A0A1M6U0B6"/>
<evidence type="ECO:0000256" key="6">
    <source>
        <dbReference type="ARBA" id="ARBA00023136"/>
    </source>
</evidence>
<organism evidence="9 10">
    <name type="scientific">Anaerocolumna jejuensis DSM 15929</name>
    <dbReference type="NCBI Taxonomy" id="1121322"/>
    <lineage>
        <taxon>Bacteria</taxon>
        <taxon>Bacillati</taxon>
        <taxon>Bacillota</taxon>
        <taxon>Clostridia</taxon>
        <taxon>Lachnospirales</taxon>
        <taxon>Lachnospiraceae</taxon>
        <taxon>Anaerocolumna</taxon>
    </lineage>
</organism>
<dbReference type="Gene3D" id="1.10.3720.10">
    <property type="entry name" value="MetI-like"/>
    <property type="match status" value="1"/>
</dbReference>
<evidence type="ECO:0000259" key="8">
    <source>
        <dbReference type="PROSITE" id="PS50928"/>
    </source>
</evidence>
<evidence type="ECO:0000313" key="10">
    <source>
        <dbReference type="Proteomes" id="UP000184386"/>
    </source>
</evidence>
<feature type="transmembrane region" description="Helical" evidence="7">
    <location>
        <begin position="323"/>
        <end position="345"/>
    </location>
</feature>
<evidence type="ECO:0000256" key="2">
    <source>
        <dbReference type="ARBA" id="ARBA00022448"/>
    </source>
</evidence>
<reference evidence="9 10" key="1">
    <citation type="submission" date="2016-11" db="EMBL/GenBank/DDBJ databases">
        <authorList>
            <person name="Jaros S."/>
            <person name="Januszkiewicz K."/>
            <person name="Wedrychowicz H."/>
        </authorList>
    </citation>
    <scope>NUCLEOTIDE SEQUENCE [LARGE SCALE GENOMIC DNA]</scope>
    <source>
        <strain evidence="9 10">DSM 15929</strain>
    </source>
</reference>
<dbReference type="PANTHER" id="PTHR43386">
    <property type="entry name" value="OLIGOPEPTIDE TRANSPORT SYSTEM PERMEASE PROTEIN APPC"/>
    <property type="match status" value="1"/>
</dbReference>
<dbReference type="OrthoDB" id="9797472at2"/>
<accession>A0A1M6U0B6</accession>
<feature type="transmembrane region" description="Helical" evidence="7">
    <location>
        <begin position="242"/>
        <end position="262"/>
    </location>
</feature>
<feature type="transmembrane region" description="Helical" evidence="7">
    <location>
        <begin position="382"/>
        <end position="402"/>
    </location>
</feature>
<dbReference type="RefSeq" id="WP_073277218.1">
    <property type="nucleotide sequence ID" value="NZ_FRAC01000014.1"/>
</dbReference>
<comment type="subcellular location">
    <subcellularLocation>
        <location evidence="1 7">Cell membrane</location>
        <topology evidence="1 7">Multi-pass membrane protein</topology>
    </subcellularLocation>
</comment>
<dbReference type="Proteomes" id="UP000184386">
    <property type="component" value="Unassembled WGS sequence"/>
</dbReference>
<evidence type="ECO:0000256" key="4">
    <source>
        <dbReference type="ARBA" id="ARBA00022692"/>
    </source>
</evidence>
<sequence length="416" mass="45732">MKNTIRQVLHSPKFVLGFVIFAIMLLTVIIYPIISPGDPLQMISKGSFLKPGIYFSVYDSINTNSKTIDLPDANAKRLTNKLSDTDKVSMVQWLTAVGVPTEDIDMQDGNSLIKLWQEKYDPAAKPEGMTMAQRNFYKRLDKSLGNALNEQPLVVSVQNQETQSLDEIKKISDTDYVNLKDVPNVKVLPLGTDNFGDDVLKKLVSATKTSLLIGLIAGTIATLIGLTLGLLAGYLGGFIDDFIMFITNLFTVIPSFVLLILISYSIGQDKRGASTVAIVIGITSWVWTTRSVRSQVISLRNRDHVNLSKLSGHSLTSIIIKDILPYIASYVVMAFILQISTAILAEASLSMIGLGPKTADVSTLGLMMDWAMSYSAHLNGAWWAYFPVILVIALISFSLNLMNTGLDQVFNPTLRD</sequence>
<name>A0A1M6U0B6_9FIRM</name>
<evidence type="ECO:0000256" key="1">
    <source>
        <dbReference type="ARBA" id="ARBA00004651"/>
    </source>
</evidence>
<dbReference type="PROSITE" id="PS50928">
    <property type="entry name" value="ABC_TM1"/>
    <property type="match status" value="1"/>
</dbReference>
<protein>
    <submittedName>
        <fullName evidence="9">ABC-type dipeptide/oligopeptide/nickel transport system, permease component</fullName>
    </submittedName>
</protein>